<dbReference type="PROSITE" id="PS50146">
    <property type="entry name" value="DAGK"/>
    <property type="match status" value="1"/>
</dbReference>
<keyword evidence="4" id="KW-0479">Metal-binding</keyword>
<keyword evidence="6" id="KW-0443">Lipid metabolism</keyword>
<reference evidence="10 11" key="1">
    <citation type="journal article" date="2019" name="Anaerobe">
        <title>Detection of Robinsoniella peoriensis in multiple bone samples of a trauma patient.</title>
        <authorList>
            <person name="Schrottner P."/>
            <person name="Hartwich K."/>
            <person name="Bunk B."/>
            <person name="Schober I."/>
            <person name="Helbig S."/>
            <person name="Rudolph W.W."/>
            <person name="Gunzer F."/>
        </authorList>
    </citation>
    <scope>NUCLEOTIDE SEQUENCE [LARGE SCALE GENOMIC DNA]</scope>
    <source>
        <strain evidence="10 11">DSM 106044</strain>
    </source>
</reference>
<dbReference type="EC" id="2.7.1.107" evidence="10"/>
<dbReference type="GO" id="GO:0004143">
    <property type="term" value="F:ATP-dependent diacylglycerol kinase activity"/>
    <property type="evidence" value="ECO:0007669"/>
    <property type="project" value="UniProtKB-EC"/>
</dbReference>
<dbReference type="Gene3D" id="3.40.50.10330">
    <property type="entry name" value="Probable inorganic polyphosphate/atp-NAD kinase, domain 1"/>
    <property type="match status" value="1"/>
</dbReference>
<dbReference type="GO" id="GO:0008654">
    <property type="term" value="P:phospholipid biosynthetic process"/>
    <property type="evidence" value="ECO:0007669"/>
    <property type="project" value="UniProtKB-KW"/>
</dbReference>
<keyword evidence="11" id="KW-1185">Reference proteome</keyword>
<dbReference type="PANTHER" id="PTHR12358:SF106">
    <property type="entry name" value="LIPID KINASE YEGS"/>
    <property type="match status" value="1"/>
</dbReference>
<dbReference type="EMBL" id="QGQD01000017">
    <property type="protein sequence ID" value="TLD02315.1"/>
    <property type="molecule type" value="Genomic_DNA"/>
</dbReference>
<sequence>MKKKMLFIINPKSGKGLIKNKLLEIIDIFVKGGYDVHSYTTQSFLDACKMTKERASEYDMVVCSGGDGTLDEIITGMMESGADCPVGYIPAGSTNDFANSLKLSKNMVKAAQDIMDGMPYLCDVGSFNDDYFVYIAAFGIFTDVSYQTRQELKNILGHLAYVLEGVKRLYGIKSYKMKIEANDETIEGDFIYGMITNSDSVGGFRNMTGKHVKLNDGVYEVTLIRTPQNPLELQEIIGALLMKEVNSKYIHSFKTDYIVMEAEEEIPWTLDGEFGGDHKHVEIINHKQAIPIIVK</sequence>
<comment type="similarity">
    <text evidence="2">Belongs to the diacylglycerol/lipid kinase family.</text>
</comment>
<dbReference type="Pfam" id="PF00781">
    <property type="entry name" value="DAGK_cat"/>
    <property type="match status" value="1"/>
</dbReference>
<evidence type="ECO:0000256" key="2">
    <source>
        <dbReference type="ARBA" id="ARBA00005983"/>
    </source>
</evidence>
<feature type="domain" description="DAGKc" evidence="9">
    <location>
        <begin position="1"/>
        <end position="131"/>
    </location>
</feature>
<evidence type="ECO:0000256" key="7">
    <source>
        <dbReference type="ARBA" id="ARBA00023209"/>
    </source>
</evidence>
<proteinExistence type="inferred from homology"/>
<dbReference type="SMART" id="SM00046">
    <property type="entry name" value="DAGKc"/>
    <property type="match status" value="1"/>
</dbReference>
<protein>
    <submittedName>
        <fullName evidence="10">Diacylglycerol kinase</fullName>
        <ecNumber evidence="10">2.7.1.107</ecNumber>
    </submittedName>
</protein>
<dbReference type="RefSeq" id="WP_044289534.1">
    <property type="nucleotide sequence ID" value="NZ_CABMJZ010000116.1"/>
</dbReference>
<dbReference type="InterPro" id="IPR005218">
    <property type="entry name" value="Diacylglycerol/lipid_kinase"/>
</dbReference>
<evidence type="ECO:0000259" key="9">
    <source>
        <dbReference type="PROSITE" id="PS50146"/>
    </source>
</evidence>
<keyword evidence="10" id="KW-0808">Transferase</keyword>
<dbReference type="Proteomes" id="UP000306509">
    <property type="component" value="Unassembled WGS sequence"/>
</dbReference>
<dbReference type="GO" id="GO:0005886">
    <property type="term" value="C:plasma membrane"/>
    <property type="evidence" value="ECO:0007669"/>
    <property type="project" value="TreeGrafter"/>
</dbReference>
<dbReference type="STRING" id="180332.GCA_000797495_00154"/>
<dbReference type="NCBIfam" id="TIGR00147">
    <property type="entry name" value="YegS/Rv2252/BmrU family lipid kinase"/>
    <property type="match status" value="1"/>
</dbReference>
<evidence type="ECO:0000256" key="6">
    <source>
        <dbReference type="ARBA" id="ARBA00023098"/>
    </source>
</evidence>
<dbReference type="InterPro" id="IPR050187">
    <property type="entry name" value="Lipid_Phosphate_FormReg"/>
</dbReference>
<dbReference type="AlphaFoldDB" id="A0A4U8QB81"/>
<comment type="cofactor">
    <cofactor evidence="1">
        <name>Mg(2+)</name>
        <dbReference type="ChEBI" id="CHEBI:18420"/>
    </cofactor>
</comment>
<dbReference type="InterPro" id="IPR016064">
    <property type="entry name" value="NAD/diacylglycerol_kinase_sf"/>
</dbReference>
<evidence type="ECO:0000256" key="5">
    <source>
        <dbReference type="ARBA" id="ARBA00022842"/>
    </source>
</evidence>
<dbReference type="PANTHER" id="PTHR12358">
    <property type="entry name" value="SPHINGOSINE KINASE"/>
    <property type="match status" value="1"/>
</dbReference>
<dbReference type="InterPro" id="IPR017438">
    <property type="entry name" value="ATP-NAD_kinase_N"/>
</dbReference>
<dbReference type="SUPFAM" id="SSF111331">
    <property type="entry name" value="NAD kinase/diacylglycerol kinase-like"/>
    <property type="match status" value="1"/>
</dbReference>
<evidence type="ECO:0000256" key="4">
    <source>
        <dbReference type="ARBA" id="ARBA00022723"/>
    </source>
</evidence>
<dbReference type="Gene3D" id="2.60.200.40">
    <property type="match status" value="1"/>
</dbReference>
<dbReference type="OrthoDB" id="142078at2"/>
<keyword evidence="8" id="KW-1208">Phospholipid metabolism</keyword>
<dbReference type="InterPro" id="IPR001206">
    <property type="entry name" value="Diacylglycerol_kinase_cat_dom"/>
</dbReference>
<evidence type="ECO:0000313" key="10">
    <source>
        <dbReference type="EMBL" id="TLD02315.1"/>
    </source>
</evidence>
<dbReference type="GO" id="GO:0005524">
    <property type="term" value="F:ATP binding"/>
    <property type="evidence" value="ECO:0007669"/>
    <property type="project" value="InterPro"/>
</dbReference>
<keyword evidence="10" id="KW-0418">Kinase</keyword>
<evidence type="ECO:0000256" key="3">
    <source>
        <dbReference type="ARBA" id="ARBA00022516"/>
    </source>
</evidence>
<evidence type="ECO:0000256" key="1">
    <source>
        <dbReference type="ARBA" id="ARBA00001946"/>
    </source>
</evidence>
<keyword evidence="7" id="KW-0594">Phospholipid biosynthesis</keyword>
<gene>
    <name evidence="10" type="primary">dagK</name>
    <name evidence="10" type="ORF">DSM106044_00697</name>
</gene>
<comment type="caution">
    <text evidence="10">The sequence shown here is derived from an EMBL/GenBank/DDBJ whole genome shotgun (WGS) entry which is preliminary data.</text>
</comment>
<evidence type="ECO:0000313" key="11">
    <source>
        <dbReference type="Proteomes" id="UP000306509"/>
    </source>
</evidence>
<keyword evidence="5" id="KW-0460">Magnesium</keyword>
<name>A0A4U8QB81_9FIRM</name>
<accession>A0A4U8QB81</accession>
<evidence type="ECO:0000256" key="8">
    <source>
        <dbReference type="ARBA" id="ARBA00023264"/>
    </source>
</evidence>
<keyword evidence="3" id="KW-0444">Lipid biosynthesis</keyword>
<organism evidence="10 11">
    <name type="scientific">Robinsoniella peoriensis</name>
    <dbReference type="NCBI Taxonomy" id="180332"/>
    <lineage>
        <taxon>Bacteria</taxon>
        <taxon>Bacillati</taxon>
        <taxon>Bacillota</taxon>
        <taxon>Clostridia</taxon>
        <taxon>Lachnospirales</taxon>
        <taxon>Lachnospiraceae</taxon>
        <taxon>Robinsoniella</taxon>
    </lineage>
</organism>
<dbReference type="GO" id="GO:0046872">
    <property type="term" value="F:metal ion binding"/>
    <property type="evidence" value="ECO:0007669"/>
    <property type="project" value="UniProtKB-KW"/>
</dbReference>